<organism evidence="1">
    <name type="scientific">marine sediment metagenome</name>
    <dbReference type="NCBI Taxonomy" id="412755"/>
    <lineage>
        <taxon>unclassified sequences</taxon>
        <taxon>metagenomes</taxon>
        <taxon>ecological metagenomes</taxon>
    </lineage>
</organism>
<sequence length="51" mass="5823">MYHTIPYDLEIGKADLKGISPIDFNPDSKAINAVKNLYSKLKKLKLELFDL</sequence>
<name>X1H0X2_9ZZZZ</name>
<accession>X1H0X2</accession>
<gene>
    <name evidence="1" type="ORF">S03H2_54074</name>
</gene>
<reference evidence="1" key="1">
    <citation type="journal article" date="2014" name="Front. Microbiol.">
        <title>High frequency of phylogenetically diverse reductive dehalogenase-homologous genes in deep subseafloor sedimentary metagenomes.</title>
        <authorList>
            <person name="Kawai M."/>
            <person name="Futagami T."/>
            <person name="Toyoda A."/>
            <person name="Takaki Y."/>
            <person name="Nishi S."/>
            <person name="Hori S."/>
            <person name="Arai W."/>
            <person name="Tsubouchi T."/>
            <person name="Morono Y."/>
            <person name="Uchiyama I."/>
            <person name="Ito T."/>
            <person name="Fujiyama A."/>
            <person name="Inagaki F."/>
            <person name="Takami H."/>
        </authorList>
    </citation>
    <scope>NUCLEOTIDE SEQUENCE</scope>
    <source>
        <strain evidence="1">Expedition CK06-06</strain>
    </source>
</reference>
<proteinExistence type="predicted"/>
<protein>
    <submittedName>
        <fullName evidence="1">Uncharacterized protein</fullName>
    </submittedName>
</protein>
<dbReference type="AlphaFoldDB" id="X1H0X2"/>
<evidence type="ECO:0000313" key="1">
    <source>
        <dbReference type="EMBL" id="GAH63816.1"/>
    </source>
</evidence>
<comment type="caution">
    <text evidence="1">The sequence shown here is derived from an EMBL/GenBank/DDBJ whole genome shotgun (WGS) entry which is preliminary data.</text>
</comment>
<dbReference type="EMBL" id="BARU01034444">
    <property type="protein sequence ID" value="GAH63816.1"/>
    <property type="molecule type" value="Genomic_DNA"/>
</dbReference>